<feature type="transmembrane region" description="Helical" evidence="1">
    <location>
        <begin position="222"/>
        <end position="238"/>
    </location>
</feature>
<protein>
    <submittedName>
        <fullName evidence="2">Uncharacterized protein</fullName>
    </submittedName>
</protein>
<keyword evidence="1" id="KW-0812">Transmembrane</keyword>
<dbReference type="EMBL" id="CP085145">
    <property type="protein sequence ID" value="UOA16433.1"/>
    <property type="molecule type" value="Genomic_DNA"/>
</dbReference>
<feature type="transmembrane region" description="Helical" evidence="1">
    <location>
        <begin position="44"/>
        <end position="66"/>
    </location>
</feature>
<keyword evidence="1" id="KW-0472">Membrane</keyword>
<organism evidence="2 3">
    <name type="scientific">Sulfitobacter dubius</name>
    <dbReference type="NCBI Taxonomy" id="218673"/>
    <lineage>
        <taxon>Bacteria</taxon>
        <taxon>Pseudomonadati</taxon>
        <taxon>Pseudomonadota</taxon>
        <taxon>Alphaproteobacteria</taxon>
        <taxon>Rhodobacterales</taxon>
        <taxon>Roseobacteraceae</taxon>
        <taxon>Sulfitobacter</taxon>
    </lineage>
</organism>
<keyword evidence="2" id="KW-0614">Plasmid</keyword>
<reference evidence="3" key="1">
    <citation type="journal article" date="2022" name="Microorganisms">
        <title>Beyond the ABCs#Discovery of Three New Plasmid Types in Rhodobacterales (RepQ, RepY, RepW).</title>
        <authorList>
            <person name="Freese H.M."/>
            <person name="Ringel V."/>
            <person name="Overmann J."/>
            <person name="Petersen J."/>
        </authorList>
    </citation>
    <scope>NUCLEOTIDE SEQUENCE [LARGE SCALE GENOMIC DNA]</scope>
    <source>
        <strain evidence="3">DSM 109990</strain>
        <plasmid evidence="3">pDSM109990_a</plasmid>
    </source>
</reference>
<accession>A0ABY3ZUD6</accession>
<name>A0ABY3ZUD6_9RHOB</name>
<geneLocation type="plasmid" evidence="2 3">
    <name>pDSM109990_a</name>
</geneLocation>
<evidence type="ECO:0000313" key="3">
    <source>
        <dbReference type="Proteomes" id="UP000831019"/>
    </source>
</evidence>
<keyword evidence="1" id="KW-1133">Transmembrane helix</keyword>
<gene>
    <name evidence="2" type="ORF">DSM109990_03303</name>
</gene>
<feature type="transmembrane region" description="Helical" evidence="1">
    <location>
        <begin position="87"/>
        <end position="110"/>
    </location>
</feature>
<feature type="transmembrane region" description="Helical" evidence="1">
    <location>
        <begin position="148"/>
        <end position="169"/>
    </location>
</feature>
<proteinExistence type="predicted"/>
<sequence length="284" mass="30967">MRWALSPLSQLLTCWGLSGAAVALTLAHLDRLDLVQTFMRREHLGLSVFAATGLAWLLLGLLAYAVGDTAARFSRRRQRKGTAQINLIRAAYLTFALNLLLLGVTAVWIATAAAKAGGLINLAASVYIDSLTTRDLLLENKLFTGMRLFYAALPATACLATALLCLGPLPRQIRCLLLATLIGNTLALLILPIVMSQRLLLLQLLLSCYLVACLIRGRLVGWGWSLLAVGLFLGLWMARESITNPMIDRPTLDIGTQKLAFYLVNDMWNGFAPLAVEIPHTWGA</sequence>
<evidence type="ECO:0000256" key="1">
    <source>
        <dbReference type="SAM" id="Phobius"/>
    </source>
</evidence>
<feature type="transmembrane region" description="Helical" evidence="1">
    <location>
        <begin position="176"/>
        <end position="193"/>
    </location>
</feature>
<evidence type="ECO:0000313" key="2">
    <source>
        <dbReference type="EMBL" id="UOA16433.1"/>
    </source>
</evidence>
<dbReference type="RefSeq" id="WP_243263386.1">
    <property type="nucleotide sequence ID" value="NZ_CP085145.1"/>
</dbReference>
<keyword evidence="3" id="KW-1185">Reference proteome</keyword>
<dbReference type="Proteomes" id="UP000831019">
    <property type="component" value="Plasmid pDSM109990_a"/>
</dbReference>